<comment type="subcellular location">
    <subcellularLocation>
        <location evidence="1">Cell membrane</location>
        <topology evidence="1">Multi-pass membrane protein</topology>
    </subcellularLocation>
</comment>
<evidence type="ECO:0000256" key="6">
    <source>
        <dbReference type="ARBA" id="ARBA00022989"/>
    </source>
</evidence>
<keyword evidence="5 8" id="KW-0812">Transmembrane</keyword>
<dbReference type="OrthoDB" id="2241241at2759"/>
<dbReference type="PANTHER" id="PTHR42718">
    <property type="entry name" value="MAJOR FACILITATOR SUPERFAMILY MULTIDRUG TRANSPORTER MFSC"/>
    <property type="match status" value="1"/>
</dbReference>
<proteinExistence type="inferred from homology"/>
<keyword evidence="11" id="KW-1185">Reference proteome</keyword>
<dbReference type="AlphaFoldDB" id="A0A1Y1VF27"/>
<feature type="transmembrane region" description="Helical" evidence="8">
    <location>
        <begin position="274"/>
        <end position="299"/>
    </location>
</feature>
<dbReference type="STRING" id="1754191.A0A1Y1VF27"/>
<evidence type="ECO:0000256" key="4">
    <source>
        <dbReference type="ARBA" id="ARBA00022475"/>
    </source>
</evidence>
<feature type="transmembrane region" description="Helical" evidence="8">
    <location>
        <begin position="231"/>
        <end position="254"/>
    </location>
</feature>
<dbReference type="NCBIfam" id="TIGR00711">
    <property type="entry name" value="efflux_EmrB"/>
    <property type="match status" value="1"/>
</dbReference>
<gene>
    <name evidence="10" type="ORF">BCR36DRAFT_582060</name>
</gene>
<reference evidence="10 11" key="1">
    <citation type="submission" date="2016-08" db="EMBL/GenBank/DDBJ databases">
        <title>Genomes of anaerobic fungi encode conserved fungal cellulosomes for biomass hydrolysis.</title>
        <authorList>
            <consortium name="DOE Joint Genome Institute"/>
            <person name="Haitjema C.H."/>
            <person name="Gilmore S.P."/>
            <person name="Henske J.K."/>
            <person name="Solomon K.V."/>
            <person name="De Groot R."/>
            <person name="Kuo A."/>
            <person name="Mondo S.J."/>
            <person name="Salamov A.A."/>
            <person name="Labutti K."/>
            <person name="Zhao Z."/>
            <person name="Chiniquy J."/>
            <person name="Barry K."/>
            <person name="Brewer H.M."/>
            <person name="Purvine S.O."/>
            <person name="Wright A.T."/>
            <person name="Boxma B."/>
            <person name="Van Alen T."/>
            <person name="Hackstein J.H."/>
            <person name="Baker S.E."/>
            <person name="Grigoriev I.V."/>
            <person name="O'Malley M.A."/>
        </authorList>
    </citation>
    <scope>NUCLEOTIDE SEQUENCE [LARGE SCALE GENOMIC DNA]</scope>
    <source>
        <strain evidence="11">finn</strain>
    </source>
</reference>
<dbReference type="Proteomes" id="UP000193719">
    <property type="component" value="Unassembled WGS sequence"/>
</dbReference>
<feature type="transmembrane region" description="Helical" evidence="8">
    <location>
        <begin position="404"/>
        <end position="425"/>
    </location>
</feature>
<accession>A0A1Y1VF27</accession>
<dbReference type="PROSITE" id="PS50850">
    <property type="entry name" value="MFS"/>
    <property type="match status" value="1"/>
</dbReference>
<dbReference type="GO" id="GO:0022857">
    <property type="term" value="F:transmembrane transporter activity"/>
    <property type="evidence" value="ECO:0007669"/>
    <property type="project" value="InterPro"/>
</dbReference>
<feature type="transmembrane region" description="Helical" evidence="8">
    <location>
        <begin position="174"/>
        <end position="194"/>
    </location>
</feature>
<feature type="transmembrane region" description="Helical" evidence="8">
    <location>
        <begin position="59"/>
        <end position="80"/>
    </location>
</feature>
<organism evidence="10 11">
    <name type="scientific">Piromyces finnis</name>
    <dbReference type="NCBI Taxonomy" id="1754191"/>
    <lineage>
        <taxon>Eukaryota</taxon>
        <taxon>Fungi</taxon>
        <taxon>Fungi incertae sedis</taxon>
        <taxon>Chytridiomycota</taxon>
        <taxon>Chytridiomycota incertae sedis</taxon>
        <taxon>Neocallimastigomycetes</taxon>
        <taxon>Neocallimastigales</taxon>
        <taxon>Neocallimastigaceae</taxon>
        <taxon>Piromyces</taxon>
    </lineage>
</organism>
<keyword evidence="3" id="KW-0813">Transport</keyword>
<dbReference type="InterPro" id="IPR004638">
    <property type="entry name" value="EmrB-like"/>
</dbReference>
<sequence length="472" mass="52125">MLEELKISDGVKVSYHRAIAIFINLNISCLATTMLSTALTTTLPPIMKEFQISVNSAQWLTSGFELFLSIFTPMTAYLISKFKTKKLYLSAITFFIVGLTICAASQNFPVMMVGRVIQGCGNGLLNAMAQIIILAIFPKEKVGLMNGIYGISIGVSPVIAPAIAGILIDLVGWRAIFIGAIIIMTISLIWAFIVFQDVLPTMRRDFDFISLFICILAFGGVTLSISNYGVYSFTSCQVLIPLAIGLASSFLFVWRQLRIDIPFLDVRVLKDKNLAVSTILTFILELILMGSIMLCPIYVQEVKKLSATISGFVLIPGALAMAAMSPIAGVIYDKIGIRHLALVGSFISAVINIILFYFPYHQSVWLMSGLNVFKCATFGLHLMPFLSWGMKNIPILKASDANALFISFRCLGCSLGTALFVAIYSKVAKHYEYQKEYPEMYGINVSFLIMGLLAILMFFISLWGCKSNRHHK</sequence>
<evidence type="ECO:0000256" key="2">
    <source>
        <dbReference type="ARBA" id="ARBA00008537"/>
    </source>
</evidence>
<evidence type="ECO:0000256" key="3">
    <source>
        <dbReference type="ARBA" id="ARBA00022448"/>
    </source>
</evidence>
<evidence type="ECO:0000256" key="7">
    <source>
        <dbReference type="ARBA" id="ARBA00023136"/>
    </source>
</evidence>
<feature type="transmembrane region" description="Helical" evidence="8">
    <location>
        <begin position="21"/>
        <end position="39"/>
    </location>
</feature>
<evidence type="ECO:0000313" key="10">
    <source>
        <dbReference type="EMBL" id="ORX53802.1"/>
    </source>
</evidence>
<dbReference type="Gene3D" id="1.20.1250.20">
    <property type="entry name" value="MFS general substrate transporter like domains"/>
    <property type="match status" value="1"/>
</dbReference>
<dbReference type="InterPro" id="IPR020846">
    <property type="entry name" value="MFS_dom"/>
</dbReference>
<comment type="similarity">
    <text evidence="2">Belongs to the major facilitator superfamily. EmrB family.</text>
</comment>
<evidence type="ECO:0000259" key="9">
    <source>
        <dbReference type="PROSITE" id="PS50850"/>
    </source>
</evidence>
<dbReference type="Gene3D" id="1.20.1720.10">
    <property type="entry name" value="Multidrug resistance protein D"/>
    <property type="match status" value="1"/>
</dbReference>
<dbReference type="GO" id="GO:0005886">
    <property type="term" value="C:plasma membrane"/>
    <property type="evidence" value="ECO:0007669"/>
    <property type="project" value="UniProtKB-SubCell"/>
</dbReference>
<dbReference type="EMBL" id="MCFH01000012">
    <property type="protein sequence ID" value="ORX53802.1"/>
    <property type="molecule type" value="Genomic_DNA"/>
</dbReference>
<evidence type="ECO:0000256" key="1">
    <source>
        <dbReference type="ARBA" id="ARBA00004651"/>
    </source>
</evidence>
<feature type="transmembrane region" description="Helical" evidence="8">
    <location>
        <begin position="339"/>
        <end position="358"/>
    </location>
</feature>
<dbReference type="PRINTS" id="PR01036">
    <property type="entry name" value="TCRTETB"/>
</dbReference>
<keyword evidence="7 8" id="KW-0472">Membrane</keyword>
<comment type="caution">
    <text evidence="10">The sequence shown here is derived from an EMBL/GenBank/DDBJ whole genome shotgun (WGS) entry which is preliminary data.</text>
</comment>
<feature type="transmembrane region" description="Helical" evidence="8">
    <location>
        <begin position="206"/>
        <end position="225"/>
    </location>
</feature>
<feature type="transmembrane region" description="Helical" evidence="8">
    <location>
        <begin position="445"/>
        <end position="465"/>
    </location>
</feature>
<dbReference type="InterPro" id="IPR011701">
    <property type="entry name" value="MFS"/>
</dbReference>
<dbReference type="Pfam" id="PF07690">
    <property type="entry name" value="MFS_1"/>
    <property type="match status" value="1"/>
</dbReference>
<protein>
    <submittedName>
        <fullName evidence="10">MFS family major facilitator transporter</fullName>
    </submittedName>
</protein>
<evidence type="ECO:0000256" key="5">
    <source>
        <dbReference type="ARBA" id="ARBA00022692"/>
    </source>
</evidence>
<feature type="transmembrane region" description="Helical" evidence="8">
    <location>
        <begin position="87"/>
        <end position="110"/>
    </location>
</feature>
<feature type="transmembrane region" description="Helical" evidence="8">
    <location>
        <begin position="149"/>
        <end position="168"/>
    </location>
</feature>
<keyword evidence="6 8" id="KW-1133">Transmembrane helix</keyword>
<evidence type="ECO:0000256" key="8">
    <source>
        <dbReference type="SAM" id="Phobius"/>
    </source>
</evidence>
<reference evidence="10 11" key="2">
    <citation type="submission" date="2016-08" db="EMBL/GenBank/DDBJ databases">
        <title>Pervasive Adenine N6-methylation of Active Genes in Fungi.</title>
        <authorList>
            <consortium name="DOE Joint Genome Institute"/>
            <person name="Mondo S.J."/>
            <person name="Dannebaum R.O."/>
            <person name="Kuo R.C."/>
            <person name="Labutti K."/>
            <person name="Haridas S."/>
            <person name="Kuo A."/>
            <person name="Salamov A."/>
            <person name="Ahrendt S.R."/>
            <person name="Lipzen A."/>
            <person name="Sullivan W."/>
            <person name="Andreopoulos W.B."/>
            <person name="Clum A."/>
            <person name="Lindquist E."/>
            <person name="Daum C."/>
            <person name="Ramamoorthy G.K."/>
            <person name="Gryganskyi A."/>
            <person name="Culley D."/>
            <person name="Magnuson J.K."/>
            <person name="James T.Y."/>
            <person name="O'Malley M.A."/>
            <person name="Stajich J.E."/>
            <person name="Spatafora J.W."/>
            <person name="Visel A."/>
            <person name="Grigoriev I.V."/>
        </authorList>
    </citation>
    <scope>NUCLEOTIDE SEQUENCE [LARGE SCALE GENOMIC DNA]</scope>
    <source>
        <strain evidence="11">finn</strain>
    </source>
</reference>
<feature type="domain" description="Major facilitator superfamily (MFS) profile" evidence="9">
    <location>
        <begin position="17"/>
        <end position="469"/>
    </location>
</feature>
<dbReference type="InterPro" id="IPR036259">
    <property type="entry name" value="MFS_trans_sf"/>
</dbReference>
<feature type="transmembrane region" description="Helical" evidence="8">
    <location>
        <begin position="311"/>
        <end position="332"/>
    </location>
</feature>
<feature type="transmembrane region" description="Helical" evidence="8">
    <location>
        <begin position="116"/>
        <end position="137"/>
    </location>
</feature>
<keyword evidence="4" id="KW-1003">Cell membrane</keyword>
<name>A0A1Y1VF27_9FUNG</name>
<feature type="transmembrane region" description="Helical" evidence="8">
    <location>
        <begin position="364"/>
        <end position="383"/>
    </location>
</feature>
<dbReference type="PANTHER" id="PTHR42718:SF9">
    <property type="entry name" value="MAJOR FACILITATOR SUPERFAMILY MULTIDRUG TRANSPORTER MFSC"/>
    <property type="match status" value="1"/>
</dbReference>
<evidence type="ECO:0000313" key="11">
    <source>
        <dbReference type="Proteomes" id="UP000193719"/>
    </source>
</evidence>
<dbReference type="SUPFAM" id="SSF103473">
    <property type="entry name" value="MFS general substrate transporter"/>
    <property type="match status" value="1"/>
</dbReference>